<accession>A0AA87ZRR3</accession>
<dbReference type="EMBL" id="BTGU01000008">
    <property type="protein sequence ID" value="GMN38494.1"/>
    <property type="molecule type" value="Genomic_DNA"/>
</dbReference>
<name>A0AA87ZRR3_FICCA</name>
<protein>
    <submittedName>
        <fullName evidence="1">Uncharacterized protein</fullName>
    </submittedName>
</protein>
<evidence type="ECO:0000313" key="1">
    <source>
        <dbReference type="EMBL" id="GMN38494.1"/>
    </source>
</evidence>
<dbReference type="Proteomes" id="UP001187192">
    <property type="component" value="Unassembled WGS sequence"/>
</dbReference>
<reference evidence="1" key="1">
    <citation type="submission" date="2023-07" db="EMBL/GenBank/DDBJ databases">
        <title>draft genome sequence of fig (Ficus carica).</title>
        <authorList>
            <person name="Takahashi T."/>
            <person name="Nishimura K."/>
        </authorList>
    </citation>
    <scope>NUCLEOTIDE SEQUENCE</scope>
</reference>
<sequence>MSTYEKYTAPPEPAAAMDYPATGIPVNSSNQHYTNNNGSQPAPVLRAPVAAWSTGLFGCFSDVKNCRLQFPT</sequence>
<gene>
    <name evidence="1" type="ORF">TIFTF001_007735</name>
</gene>
<proteinExistence type="predicted"/>
<evidence type="ECO:0000313" key="2">
    <source>
        <dbReference type="Proteomes" id="UP001187192"/>
    </source>
</evidence>
<dbReference type="AlphaFoldDB" id="A0AA87ZRR3"/>
<comment type="caution">
    <text evidence="1">The sequence shown here is derived from an EMBL/GenBank/DDBJ whole genome shotgun (WGS) entry which is preliminary data.</text>
</comment>
<organism evidence="1 2">
    <name type="scientific">Ficus carica</name>
    <name type="common">Common fig</name>
    <dbReference type="NCBI Taxonomy" id="3494"/>
    <lineage>
        <taxon>Eukaryota</taxon>
        <taxon>Viridiplantae</taxon>
        <taxon>Streptophyta</taxon>
        <taxon>Embryophyta</taxon>
        <taxon>Tracheophyta</taxon>
        <taxon>Spermatophyta</taxon>
        <taxon>Magnoliopsida</taxon>
        <taxon>eudicotyledons</taxon>
        <taxon>Gunneridae</taxon>
        <taxon>Pentapetalae</taxon>
        <taxon>rosids</taxon>
        <taxon>fabids</taxon>
        <taxon>Rosales</taxon>
        <taxon>Moraceae</taxon>
        <taxon>Ficeae</taxon>
        <taxon>Ficus</taxon>
    </lineage>
</organism>
<keyword evidence="2" id="KW-1185">Reference proteome</keyword>